<keyword evidence="1" id="KW-0812">Transmembrane</keyword>
<evidence type="ECO:0000313" key="2">
    <source>
        <dbReference type="EMBL" id="MBX16127.1"/>
    </source>
</evidence>
<reference evidence="2" key="1">
    <citation type="submission" date="2018-02" db="EMBL/GenBank/DDBJ databases">
        <title>Rhizophora mucronata_Transcriptome.</title>
        <authorList>
            <person name="Meera S.P."/>
            <person name="Sreeshan A."/>
            <person name="Augustine A."/>
        </authorList>
    </citation>
    <scope>NUCLEOTIDE SEQUENCE</scope>
    <source>
        <tissue evidence="2">Leaf</tissue>
    </source>
</reference>
<dbReference type="EMBL" id="GGEC01035643">
    <property type="protein sequence ID" value="MBX16127.1"/>
    <property type="molecule type" value="Transcribed_RNA"/>
</dbReference>
<sequence>MKCPRWAMEGHVLLATHYCCNDPDKAFFTTEITWREEITNLCFFVFVAVLLVLDFISSCIFFVLPTLKCKLCLTFMSGSLIEP</sequence>
<feature type="transmembrane region" description="Helical" evidence="1">
    <location>
        <begin position="41"/>
        <end position="64"/>
    </location>
</feature>
<protein>
    <submittedName>
        <fullName evidence="2">Uncharacterized protein MANES_02G098800</fullName>
    </submittedName>
</protein>
<evidence type="ECO:0000256" key="1">
    <source>
        <dbReference type="SAM" id="Phobius"/>
    </source>
</evidence>
<dbReference type="AlphaFoldDB" id="A0A2P2LDT4"/>
<accession>A0A2P2LDT4</accession>
<proteinExistence type="predicted"/>
<keyword evidence="1" id="KW-0472">Membrane</keyword>
<keyword evidence="1" id="KW-1133">Transmembrane helix</keyword>
<organism evidence="2">
    <name type="scientific">Rhizophora mucronata</name>
    <name type="common">Asiatic mangrove</name>
    <dbReference type="NCBI Taxonomy" id="61149"/>
    <lineage>
        <taxon>Eukaryota</taxon>
        <taxon>Viridiplantae</taxon>
        <taxon>Streptophyta</taxon>
        <taxon>Embryophyta</taxon>
        <taxon>Tracheophyta</taxon>
        <taxon>Spermatophyta</taxon>
        <taxon>Magnoliopsida</taxon>
        <taxon>eudicotyledons</taxon>
        <taxon>Gunneridae</taxon>
        <taxon>Pentapetalae</taxon>
        <taxon>rosids</taxon>
        <taxon>fabids</taxon>
        <taxon>Malpighiales</taxon>
        <taxon>Rhizophoraceae</taxon>
        <taxon>Rhizophora</taxon>
    </lineage>
</organism>
<name>A0A2P2LDT4_RHIMU</name>